<evidence type="ECO:0000256" key="2">
    <source>
        <dbReference type="ARBA" id="ARBA00004170"/>
    </source>
</evidence>
<evidence type="ECO:0000256" key="7">
    <source>
        <dbReference type="ARBA" id="ARBA00023002"/>
    </source>
</evidence>
<evidence type="ECO:0000256" key="11">
    <source>
        <dbReference type="ARBA" id="ARBA00060891"/>
    </source>
</evidence>
<comment type="catalytic activity">
    <reaction evidence="9">
        <text>n a quinone + n hydrogen sulfide + n H(+) = polysulfur(n-2) + n a quinol</text>
        <dbReference type="Rhea" id="RHEA:30239"/>
        <dbReference type="Rhea" id="RHEA-COMP:19475"/>
        <dbReference type="ChEBI" id="CHEBI:15378"/>
        <dbReference type="ChEBI" id="CHEBI:17909"/>
        <dbReference type="ChEBI" id="CHEBI:24646"/>
        <dbReference type="ChEBI" id="CHEBI:29919"/>
        <dbReference type="ChEBI" id="CHEBI:132124"/>
        <dbReference type="EC" id="1.8.5.4"/>
    </reaction>
</comment>
<dbReference type="FunFam" id="3.50.50.100:FF:000017">
    <property type="entry name" value="Sulfide-quinone reductase"/>
    <property type="match status" value="1"/>
</dbReference>
<evidence type="ECO:0000256" key="9">
    <source>
        <dbReference type="ARBA" id="ARBA00050821"/>
    </source>
</evidence>
<keyword evidence="17" id="KW-1185">Reference proteome</keyword>
<evidence type="ECO:0000259" key="15">
    <source>
        <dbReference type="Pfam" id="PF07992"/>
    </source>
</evidence>
<evidence type="ECO:0000313" key="17">
    <source>
        <dbReference type="Proteomes" id="UP000323708"/>
    </source>
</evidence>
<dbReference type="GO" id="GO:0000166">
    <property type="term" value="F:nucleotide binding"/>
    <property type="evidence" value="ECO:0007669"/>
    <property type="project" value="UniProtKB-KW"/>
</dbReference>
<keyword evidence="4" id="KW-0874">Quinone</keyword>
<evidence type="ECO:0000256" key="1">
    <source>
        <dbReference type="ARBA" id="ARBA00001974"/>
    </source>
</evidence>
<gene>
    <name evidence="16" type="ORF">F0M18_10890</name>
</gene>
<dbReference type="EMBL" id="VTUX01000004">
    <property type="protein sequence ID" value="KAA1192017.1"/>
    <property type="molecule type" value="Genomic_DNA"/>
</dbReference>
<evidence type="ECO:0000256" key="12">
    <source>
        <dbReference type="ARBA" id="ARBA00066453"/>
    </source>
</evidence>
<keyword evidence="8" id="KW-0472">Membrane</keyword>
<evidence type="ECO:0000256" key="5">
    <source>
        <dbReference type="ARBA" id="ARBA00022741"/>
    </source>
</evidence>
<proteinExistence type="inferred from homology"/>
<reference evidence="16 17" key="1">
    <citation type="submission" date="2019-09" db="EMBL/GenBank/DDBJ databases">
        <authorList>
            <person name="Chen X.-Y."/>
        </authorList>
    </citation>
    <scope>NUCLEOTIDE SEQUENCE [LARGE SCALE GENOMIC DNA]</scope>
    <source>
        <strain evidence="16 17">NY5</strain>
    </source>
</reference>
<dbReference type="GO" id="GO:0070224">
    <property type="term" value="F:sulfide:quinone oxidoreductase activity"/>
    <property type="evidence" value="ECO:0007669"/>
    <property type="project" value="UniProtKB-EC"/>
</dbReference>
<dbReference type="GO" id="GO:0048038">
    <property type="term" value="F:quinone binding"/>
    <property type="evidence" value="ECO:0007669"/>
    <property type="project" value="UniProtKB-KW"/>
</dbReference>
<keyword evidence="7" id="KW-0560">Oxidoreductase</keyword>
<dbReference type="SUPFAM" id="SSF51905">
    <property type="entry name" value="FAD/NAD(P)-binding domain"/>
    <property type="match status" value="1"/>
</dbReference>
<dbReference type="EC" id="1.8.5.4" evidence="12"/>
<dbReference type="PANTHER" id="PTHR42913">
    <property type="entry name" value="APOPTOSIS-INDUCING FACTOR 1"/>
    <property type="match status" value="1"/>
</dbReference>
<keyword evidence="5" id="KW-0547">Nucleotide-binding</keyword>
<feature type="domain" description="FAD/NAD(P)-binding" evidence="15">
    <location>
        <begin position="3"/>
        <end position="310"/>
    </location>
</feature>
<dbReference type="AlphaFoldDB" id="A0A5B0X0B5"/>
<keyword evidence="6" id="KW-0274">FAD</keyword>
<evidence type="ECO:0000256" key="3">
    <source>
        <dbReference type="ARBA" id="ARBA00022630"/>
    </source>
</evidence>
<sequence length="423" mass="46507">MAKVVVMGAGIGGVSLAYELKSELGAGHEVMVVSDAPEFQFVPSNPWVAVNWRKRKEVVVELEPYFKRKNIGFTAVGVKRVHAEESRLELNDGSSLDYDYLAIATGPRLAFEEIPGLGPEGYTKSVCHIDHAMTAQDDWQAFTQNPGPMVVGAAQGASCFGPAYEYAFIADAALRKLKIRDKVPMTYVTSEPYIGHMGLDGVGDSKGLLENELRQRHIDWICNARILEVKEDVMIVSECDDKGEEIQRHELPHSYSMVLPAFTGVDAVRDIEGLDNPRGFILIDDYNRNPTYQNIYAVGVCVAIAPNKPTPVPTGVPKTGYMIESMVAATVKNIAQAVAGKEPSHEATWAAICLADMGDSGAAFVAIPQIPPRNVTWARKGKWVHLAKVAFEKYHLRKVRTGSTDPIYEKLTLKFMGIEKLKS</sequence>
<evidence type="ECO:0000256" key="4">
    <source>
        <dbReference type="ARBA" id="ARBA00022719"/>
    </source>
</evidence>
<evidence type="ECO:0000256" key="10">
    <source>
        <dbReference type="ARBA" id="ARBA00054727"/>
    </source>
</evidence>
<dbReference type="Proteomes" id="UP000323708">
    <property type="component" value="Unassembled WGS sequence"/>
</dbReference>
<dbReference type="PANTHER" id="PTHR42913:SF6">
    <property type="entry name" value="SULFIDE-QUINONE REDUCTASE"/>
    <property type="match status" value="1"/>
</dbReference>
<comment type="caution">
    <text evidence="16">The sequence shown here is derived from an EMBL/GenBank/DDBJ whole genome shotgun (WGS) entry which is preliminary data.</text>
</comment>
<dbReference type="Pfam" id="PF07992">
    <property type="entry name" value="Pyr_redox_2"/>
    <property type="match status" value="1"/>
</dbReference>
<evidence type="ECO:0000256" key="8">
    <source>
        <dbReference type="ARBA" id="ARBA00023136"/>
    </source>
</evidence>
<protein>
    <recommendedName>
        <fullName evidence="13">Sulfide-quinone reductase</fullName>
        <ecNumber evidence="12">1.8.5.4</ecNumber>
    </recommendedName>
    <alternativeName>
        <fullName evidence="14">Sulfide:quinone oxidoreductase</fullName>
    </alternativeName>
</protein>
<name>A0A5B0X0B5_9GAMM</name>
<dbReference type="Gene3D" id="3.50.50.100">
    <property type="match status" value="1"/>
</dbReference>
<comment type="function">
    <text evidence="10">Catalyzes the oxidation of hydrogen sulfide, with the help of a quinone. Consecutive reaction cycles lead to the accumulation of a polysulfide product on the active site Cys residues; these products are released when they exceed a critical length, typically as cyclooctasulfur.</text>
</comment>
<evidence type="ECO:0000256" key="14">
    <source>
        <dbReference type="ARBA" id="ARBA00081101"/>
    </source>
</evidence>
<organism evidence="16 17">
    <name type="scientific">Pseudohalioglobus sediminis</name>
    <dbReference type="NCBI Taxonomy" id="2606449"/>
    <lineage>
        <taxon>Bacteria</taxon>
        <taxon>Pseudomonadati</taxon>
        <taxon>Pseudomonadota</taxon>
        <taxon>Gammaproteobacteria</taxon>
        <taxon>Cellvibrionales</taxon>
        <taxon>Halieaceae</taxon>
        <taxon>Pseudohalioglobus</taxon>
    </lineage>
</organism>
<dbReference type="GO" id="GO:0016020">
    <property type="term" value="C:membrane"/>
    <property type="evidence" value="ECO:0007669"/>
    <property type="project" value="UniProtKB-SubCell"/>
</dbReference>
<keyword evidence="3" id="KW-0285">Flavoprotein</keyword>
<dbReference type="GO" id="GO:0003955">
    <property type="term" value="F:NAD(P)H dehydrogenase (quinone) activity"/>
    <property type="evidence" value="ECO:0007669"/>
    <property type="project" value="TreeGrafter"/>
</dbReference>
<comment type="subcellular location">
    <subcellularLocation>
        <location evidence="2">Membrane</location>
        <topology evidence="2">Peripheral membrane protein</topology>
    </subcellularLocation>
</comment>
<dbReference type="InterPro" id="IPR036188">
    <property type="entry name" value="FAD/NAD-bd_sf"/>
</dbReference>
<evidence type="ECO:0000313" key="16">
    <source>
        <dbReference type="EMBL" id="KAA1192017.1"/>
    </source>
</evidence>
<dbReference type="InterPro" id="IPR023753">
    <property type="entry name" value="FAD/NAD-binding_dom"/>
</dbReference>
<dbReference type="GO" id="GO:0019646">
    <property type="term" value="P:aerobic electron transport chain"/>
    <property type="evidence" value="ECO:0007669"/>
    <property type="project" value="TreeGrafter"/>
</dbReference>
<dbReference type="InterPro" id="IPR051169">
    <property type="entry name" value="NADH-Q_oxidoreductase"/>
</dbReference>
<evidence type="ECO:0000256" key="13">
    <source>
        <dbReference type="ARBA" id="ARBA00071264"/>
    </source>
</evidence>
<accession>A0A5B0X0B5</accession>
<comment type="similarity">
    <text evidence="11">Belongs to the SQRD family.</text>
</comment>
<evidence type="ECO:0000256" key="6">
    <source>
        <dbReference type="ARBA" id="ARBA00022827"/>
    </source>
</evidence>
<comment type="cofactor">
    <cofactor evidence="1">
        <name>FAD</name>
        <dbReference type="ChEBI" id="CHEBI:57692"/>
    </cofactor>
</comment>
<dbReference type="RefSeq" id="WP_149611453.1">
    <property type="nucleotide sequence ID" value="NZ_VTUX01000004.1"/>
</dbReference>